<evidence type="ECO:0000313" key="7">
    <source>
        <dbReference type="Proteomes" id="UP000295681"/>
    </source>
</evidence>
<gene>
    <name evidence="6" type="ORF">C5L23_000943</name>
</gene>
<dbReference type="Gene3D" id="3.20.20.140">
    <property type="entry name" value="Metal-dependent hydrolases"/>
    <property type="match status" value="1"/>
</dbReference>
<dbReference type="InterPro" id="IPR016195">
    <property type="entry name" value="Pol/histidinol_Pase-like"/>
</dbReference>
<accession>A0A4R5NBK3</accession>
<evidence type="ECO:0000313" key="6">
    <source>
        <dbReference type="EMBL" id="TDG69481.1"/>
    </source>
</evidence>
<evidence type="ECO:0000256" key="3">
    <source>
        <dbReference type="ARBA" id="ARBA00022912"/>
    </source>
</evidence>
<name>A0A4R5NBK3_9LACO</name>
<reference evidence="6 7" key="1">
    <citation type="journal article" date="2019" name="Appl. Microbiol. Biotechnol.">
        <title>Uncovering carbohydrate metabolism through a genotype-phenotype association study of 56 lactic acid bacteria genomes.</title>
        <authorList>
            <person name="Buron-Moles G."/>
            <person name="Chailyan A."/>
            <person name="Dolejs I."/>
            <person name="Forster J."/>
            <person name="Miks M.H."/>
        </authorList>
    </citation>
    <scope>NUCLEOTIDE SEQUENCE [LARGE SCALE GENOMIC DNA]</scope>
    <source>
        <strain evidence="6 7">ATCC 700006</strain>
    </source>
</reference>
<evidence type="ECO:0000256" key="4">
    <source>
        <dbReference type="ARBA" id="ARBA00051722"/>
    </source>
</evidence>
<dbReference type="Proteomes" id="UP000295681">
    <property type="component" value="Unassembled WGS sequence"/>
</dbReference>
<keyword evidence="2 5" id="KW-0378">Hydrolase</keyword>
<comment type="caution">
    <text evidence="6">The sequence shown here is derived from an EMBL/GenBank/DDBJ whole genome shotgun (WGS) entry which is preliminary data.</text>
</comment>
<dbReference type="GO" id="GO:0004725">
    <property type="term" value="F:protein tyrosine phosphatase activity"/>
    <property type="evidence" value="ECO:0007669"/>
    <property type="project" value="UniProtKB-UniRule"/>
</dbReference>
<evidence type="ECO:0000256" key="1">
    <source>
        <dbReference type="ARBA" id="ARBA00005750"/>
    </source>
</evidence>
<dbReference type="EC" id="3.1.3.48" evidence="5"/>
<dbReference type="SUPFAM" id="SSF89550">
    <property type="entry name" value="PHP domain-like"/>
    <property type="match status" value="1"/>
</dbReference>
<keyword evidence="7" id="KW-1185">Reference proteome</keyword>
<protein>
    <recommendedName>
        <fullName evidence="5">Tyrosine-protein phosphatase</fullName>
        <ecNumber evidence="5">3.1.3.48</ecNumber>
    </recommendedName>
</protein>
<dbReference type="STRING" id="907931.GCA_000165675_01453"/>
<evidence type="ECO:0000256" key="5">
    <source>
        <dbReference type="PIRNR" id="PIRNR016557"/>
    </source>
</evidence>
<comment type="similarity">
    <text evidence="1 5">Belongs to the metallo-dependent hydrolases superfamily. CpsB/CapC family.</text>
</comment>
<dbReference type="Pfam" id="PF19567">
    <property type="entry name" value="CpsB_CapC"/>
    <property type="match status" value="1"/>
</dbReference>
<evidence type="ECO:0000256" key="2">
    <source>
        <dbReference type="ARBA" id="ARBA00022801"/>
    </source>
</evidence>
<comment type="catalytic activity">
    <reaction evidence="4 5">
        <text>O-phospho-L-tyrosyl-[protein] + H2O = L-tyrosyl-[protein] + phosphate</text>
        <dbReference type="Rhea" id="RHEA:10684"/>
        <dbReference type="Rhea" id="RHEA-COMP:10136"/>
        <dbReference type="Rhea" id="RHEA-COMP:20101"/>
        <dbReference type="ChEBI" id="CHEBI:15377"/>
        <dbReference type="ChEBI" id="CHEBI:43474"/>
        <dbReference type="ChEBI" id="CHEBI:46858"/>
        <dbReference type="ChEBI" id="CHEBI:61978"/>
        <dbReference type="EC" id="3.1.3.48"/>
    </reaction>
</comment>
<dbReference type="RefSeq" id="WP_133264171.1">
    <property type="nucleotide sequence ID" value="NZ_JAGYGP010000001.1"/>
</dbReference>
<organism evidence="6 7">
    <name type="scientific">Leuconostoc fallax</name>
    <dbReference type="NCBI Taxonomy" id="1251"/>
    <lineage>
        <taxon>Bacteria</taxon>
        <taxon>Bacillati</taxon>
        <taxon>Bacillota</taxon>
        <taxon>Bacilli</taxon>
        <taxon>Lactobacillales</taxon>
        <taxon>Lactobacillaceae</taxon>
        <taxon>Leuconostoc</taxon>
    </lineage>
</organism>
<proteinExistence type="inferred from homology"/>
<dbReference type="EMBL" id="PUFI01000005">
    <property type="protein sequence ID" value="TDG69481.1"/>
    <property type="molecule type" value="Genomic_DNA"/>
</dbReference>
<dbReference type="PANTHER" id="PTHR39181:SF1">
    <property type="entry name" value="TYROSINE-PROTEIN PHOSPHATASE YWQE"/>
    <property type="match status" value="1"/>
</dbReference>
<keyword evidence="3 5" id="KW-0904">Protein phosphatase</keyword>
<dbReference type="AlphaFoldDB" id="A0A4R5NBK3"/>
<dbReference type="InterPro" id="IPR016667">
    <property type="entry name" value="Caps_polysacc_synth_CpsB/CapC"/>
</dbReference>
<sequence>MIDVHCHLLPGIDDGSKSLDISLQLARDAVADGITAALMTPHHMNGHYTNHRDDVIKATQDFQLALNDAQIPLTVFPSQEVRITGKLLEALDQHDILTTDETGHYILIEFPSNDVPTFSKDVLYEVQQRGITPIIVHPERNTRLMAKPDILYDFIDRGAYAQVTASSYVGTFGKAVQKFSDDIVRSGLAHLFASDAHHLPGRTYEMSAAFERLAQQMGDDYVAIYQENARALVNGDALTPFEAVPIKKKRFFSAY</sequence>
<dbReference type="PIRSF" id="PIRSF016557">
    <property type="entry name" value="Caps_synth_CpsB"/>
    <property type="match status" value="1"/>
</dbReference>
<dbReference type="GO" id="GO:0030145">
    <property type="term" value="F:manganese ion binding"/>
    <property type="evidence" value="ECO:0007669"/>
    <property type="project" value="UniProtKB-UniRule"/>
</dbReference>
<dbReference type="PANTHER" id="PTHR39181">
    <property type="entry name" value="TYROSINE-PROTEIN PHOSPHATASE YWQE"/>
    <property type="match status" value="1"/>
</dbReference>